<comment type="caution">
    <text evidence="1">The sequence shown here is derived from an EMBL/GenBank/DDBJ whole genome shotgun (WGS) entry which is preliminary data.</text>
</comment>
<keyword evidence="2" id="KW-1185">Reference proteome</keyword>
<protein>
    <submittedName>
        <fullName evidence="1">Uncharacterized protein</fullName>
    </submittedName>
</protein>
<reference evidence="1 2" key="1">
    <citation type="submission" date="2018-08" db="EMBL/GenBank/DDBJ databases">
        <title>Genomic Encyclopedia of Type Strains, Phase III (KMG-III): the genomes of soil and plant-associated and newly described type strains.</title>
        <authorList>
            <person name="Whitman W."/>
        </authorList>
    </citation>
    <scope>NUCLEOTIDE SEQUENCE [LARGE SCALE GENOMIC DNA]</scope>
    <source>
        <strain evidence="1 2">CGMCC 1.10966</strain>
    </source>
</reference>
<name>A0A3D9R2Z7_9BACL</name>
<gene>
    <name evidence="1" type="ORF">A8990_14519</name>
</gene>
<dbReference type="EMBL" id="QTTN01000045">
    <property type="protein sequence ID" value="REE67010.1"/>
    <property type="molecule type" value="Genomic_DNA"/>
</dbReference>
<evidence type="ECO:0000313" key="2">
    <source>
        <dbReference type="Proteomes" id="UP000256304"/>
    </source>
</evidence>
<dbReference type="OrthoDB" id="264813at2"/>
<dbReference type="AlphaFoldDB" id="A0A3D9R2Z7"/>
<proteinExistence type="predicted"/>
<dbReference type="Proteomes" id="UP000256304">
    <property type="component" value="Unassembled WGS sequence"/>
</dbReference>
<dbReference type="RefSeq" id="WP_147306875.1">
    <property type="nucleotide sequence ID" value="NZ_QTTN01000045.1"/>
</dbReference>
<evidence type="ECO:0000313" key="1">
    <source>
        <dbReference type="EMBL" id="REE67010.1"/>
    </source>
</evidence>
<sequence>MRKKNNSGRNKTTTKISKPEAWNFQSAPNLHPMKVTINLHKPGTAPGYIFVSPYITTETLSWQVRAGDSPENMNVVASGVPRKGFETVIDVPAEGPYFQVQALDVSSHVIGTSRIIRAYEDDE</sequence>
<accession>A0A3D9R2Z7</accession>
<organism evidence="1 2">
    <name type="scientific">Paenibacillus taihuensis</name>
    <dbReference type="NCBI Taxonomy" id="1156355"/>
    <lineage>
        <taxon>Bacteria</taxon>
        <taxon>Bacillati</taxon>
        <taxon>Bacillota</taxon>
        <taxon>Bacilli</taxon>
        <taxon>Bacillales</taxon>
        <taxon>Paenibacillaceae</taxon>
        <taxon>Paenibacillus</taxon>
    </lineage>
</organism>